<comment type="caution">
    <text evidence="2">The sequence shown here is derived from an EMBL/GenBank/DDBJ whole genome shotgun (WGS) entry which is preliminary data.</text>
</comment>
<dbReference type="EMBL" id="CM029045">
    <property type="protein sequence ID" value="KAG2598898.1"/>
    <property type="molecule type" value="Genomic_DNA"/>
</dbReference>
<feature type="region of interest" description="Disordered" evidence="1">
    <location>
        <begin position="26"/>
        <end position="64"/>
    </location>
</feature>
<evidence type="ECO:0000313" key="3">
    <source>
        <dbReference type="Proteomes" id="UP000823388"/>
    </source>
</evidence>
<protein>
    <submittedName>
        <fullName evidence="2">Uncharacterized protein</fullName>
    </submittedName>
</protein>
<dbReference type="Proteomes" id="UP000823388">
    <property type="component" value="Chromosome 5K"/>
</dbReference>
<accession>A0A8T0SP95</accession>
<sequence length="185" mass="20267">MASRFLPPPLAVSLVVHDPRPATAGLPHRRLLPLPSRSPHSAFLSTDPRRRGPERRFPRPRGGAPVRAAVLQVCATRRALRHFHAGCSPTRPSRLAAPAHHQHQLLPRQAGRRLTPGGRLMECRTGAWSASPTRLSLFARMVAGRRGTQRVCACGGAKAWTAVLGQVEFTRQVRGDVLNLLQDFA</sequence>
<feature type="compositionally biased region" description="Basic and acidic residues" evidence="1">
    <location>
        <begin position="47"/>
        <end position="57"/>
    </location>
</feature>
<feature type="compositionally biased region" description="Low complexity" evidence="1">
    <location>
        <begin position="32"/>
        <end position="41"/>
    </location>
</feature>
<keyword evidence="3" id="KW-1185">Reference proteome</keyword>
<gene>
    <name evidence="2" type="ORF">PVAP13_5KG386128</name>
</gene>
<proteinExistence type="predicted"/>
<evidence type="ECO:0000256" key="1">
    <source>
        <dbReference type="SAM" id="MobiDB-lite"/>
    </source>
</evidence>
<evidence type="ECO:0000313" key="2">
    <source>
        <dbReference type="EMBL" id="KAG2598898.1"/>
    </source>
</evidence>
<reference evidence="2 3" key="1">
    <citation type="submission" date="2020-05" db="EMBL/GenBank/DDBJ databases">
        <title>WGS assembly of Panicum virgatum.</title>
        <authorList>
            <person name="Lovell J.T."/>
            <person name="Jenkins J."/>
            <person name="Shu S."/>
            <person name="Juenger T.E."/>
            <person name="Schmutz J."/>
        </authorList>
    </citation>
    <scope>NUCLEOTIDE SEQUENCE [LARGE SCALE GENOMIC DNA]</scope>
    <source>
        <strain evidence="3">cv. AP13</strain>
    </source>
</reference>
<organism evidence="2 3">
    <name type="scientific">Panicum virgatum</name>
    <name type="common">Blackwell switchgrass</name>
    <dbReference type="NCBI Taxonomy" id="38727"/>
    <lineage>
        <taxon>Eukaryota</taxon>
        <taxon>Viridiplantae</taxon>
        <taxon>Streptophyta</taxon>
        <taxon>Embryophyta</taxon>
        <taxon>Tracheophyta</taxon>
        <taxon>Spermatophyta</taxon>
        <taxon>Magnoliopsida</taxon>
        <taxon>Liliopsida</taxon>
        <taxon>Poales</taxon>
        <taxon>Poaceae</taxon>
        <taxon>PACMAD clade</taxon>
        <taxon>Panicoideae</taxon>
        <taxon>Panicodae</taxon>
        <taxon>Paniceae</taxon>
        <taxon>Panicinae</taxon>
        <taxon>Panicum</taxon>
        <taxon>Panicum sect. Hiantes</taxon>
    </lineage>
</organism>
<dbReference type="AlphaFoldDB" id="A0A8T0SP95"/>
<name>A0A8T0SP95_PANVG</name>